<organism evidence="8 9">
    <name type="scientific">Oleidesulfovibrio alaskensis (strain ATCC BAA-1058 / DSM 17464 / G20)</name>
    <name type="common">Desulfovibrio alaskensis</name>
    <dbReference type="NCBI Taxonomy" id="207559"/>
    <lineage>
        <taxon>Bacteria</taxon>
        <taxon>Pseudomonadati</taxon>
        <taxon>Thermodesulfobacteriota</taxon>
        <taxon>Desulfovibrionia</taxon>
        <taxon>Desulfovibrionales</taxon>
        <taxon>Desulfovibrionaceae</taxon>
        <taxon>Oleidesulfovibrio</taxon>
    </lineage>
</organism>
<evidence type="ECO:0000259" key="7">
    <source>
        <dbReference type="PROSITE" id="PS51352"/>
    </source>
</evidence>
<dbReference type="PANTHER" id="PTHR13887:SF14">
    <property type="entry name" value="DISULFIDE BOND FORMATION PROTEIN D"/>
    <property type="match status" value="1"/>
</dbReference>
<accession>Q317D2</accession>
<dbReference type="RefSeq" id="WP_011366327.1">
    <property type="nucleotide sequence ID" value="NC_007519.1"/>
</dbReference>
<dbReference type="SUPFAM" id="SSF52833">
    <property type="entry name" value="Thioredoxin-like"/>
    <property type="match status" value="1"/>
</dbReference>
<keyword evidence="3" id="KW-0560">Oxidoreductase</keyword>
<dbReference type="GO" id="GO:0016491">
    <property type="term" value="F:oxidoreductase activity"/>
    <property type="evidence" value="ECO:0007669"/>
    <property type="project" value="UniProtKB-KW"/>
</dbReference>
<keyword evidence="9" id="KW-1185">Reference proteome</keyword>
<keyword evidence="4" id="KW-1015">Disulfide bond</keyword>
<comment type="similarity">
    <text evidence="1">Belongs to the thioredoxin family. DsbA subfamily.</text>
</comment>
<dbReference type="HOGENOM" id="CLU_000288_47_4_7"/>
<evidence type="ECO:0000256" key="1">
    <source>
        <dbReference type="ARBA" id="ARBA00005791"/>
    </source>
</evidence>
<feature type="domain" description="Thioredoxin" evidence="7">
    <location>
        <begin position="54"/>
        <end position="265"/>
    </location>
</feature>
<dbReference type="InterPro" id="IPR013766">
    <property type="entry name" value="Thioredoxin_domain"/>
</dbReference>
<dbReference type="InterPro" id="IPR036249">
    <property type="entry name" value="Thioredoxin-like_sf"/>
</dbReference>
<dbReference type="KEGG" id="dde:Dde_0163"/>
<dbReference type="STRING" id="207559.Dde_0163"/>
<dbReference type="Pfam" id="PF13462">
    <property type="entry name" value="Thioredoxin_4"/>
    <property type="match status" value="1"/>
</dbReference>
<sequence length="270" mass="29662">MKRLLKNQGAFLGAMLMAAVVVLSAAPQARAAAEQDRLKDMVREVLRDNPGLVMDVLRQNPEQVLDIVRDGNRIARDRAMRAQWQADMTQPKQVKLDGRPVRGPQDAPVTIVAYSDFTCPYCAQAAGTVAALMEHYKGKVRLVFKHYPLKSHDNAETASRMFVAAAMQDEAKAWALYDAMFVERARVIKEGSAFISAKAAELGLDAARLARDAQSDAATRILREDRQEAENLGLEGTPTFLVNDIVVRGSLPLPQFADAVDMAWAKAAGR</sequence>
<dbReference type="AlphaFoldDB" id="Q317D2"/>
<dbReference type="Proteomes" id="UP000002710">
    <property type="component" value="Chromosome"/>
</dbReference>
<evidence type="ECO:0000256" key="3">
    <source>
        <dbReference type="ARBA" id="ARBA00023002"/>
    </source>
</evidence>
<evidence type="ECO:0000256" key="5">
    <source>
        <dbReference type="ARBA" id="ARBA00023284"/>
    </source>
</evidence>
<protein>
    <submittedName>
        <fullName evidence="8">DSBA oxidoreductase</fullName>
    </submittedName>
</protein>
<feature type="chain" id="PRO_5004219824" evidence="6">
    <location>
        <begin position="32"/>
        <end position="270"/>
    </location>
</feature>
<evidence type="ECO:0000313" key="9">
    <source>
        <dbReference type="Proteomes" id="UP000002710"/>
    </source>
</evidence>
<dbReference type="Gene3D" id="3.40.30.10">
    <property type="entry name" value="Glutaredoxin"/>
    <property type="match status" value="1"/>
</dbReference>
<gene>
    <name evidence="8" type="ordered locus">Dde_0163</name>
</gene>
<evidence type="ECO:0000313" key="8">
    <source>
        <dbReference type="EMBL" id="ABB36964.1"/>
    </source>
</evidence>
<feature type="signal peptide" evidence="6">
    <location>
        <begin position="1"/>
        <end position="31"/>
    </location>
</feature>
<reference evidence="8 9" key="1">
    <citation type="journal article" date="2011" name="J. Bacteriol.">
        <title>Complete genome sequence and updated annotation of Desulfovibrio alaskensis G20.</title>
        <authorList>
            <person name="Hauser L.J."/>
            <person name="Land M.L."/>
            <person name="Brown S.D."/>
            <person name="Larimer F."/>
            <person name="Keller K.L."/>
            <person name="Rapp-Giles B.J."/>
            <person name="Price M.N."/>
            <person name="Lin M."/>
            <person name="Bruce D.C."/>
            <person name="Detter J.C."/>
            <person name="Tapia R."/>
            <person name="Han C.S."/>
            <person name="Goodwin L.A."/>
            <person name="Cheng J.F."/>
            <person name="Pitluck S."/>
            <person name="Copeland A."/>
            <person name="Lucas S."/>
            <person name="Nolan M."/>
            <person name="Lapidus A.L."/>
            <person name="Palumbo A.V."/>
            <person name="Wall J.D."/>
        </authorList>
    </citation>
    <scope>NUCLEOTIDE SEQUENCE [LARGE SCALE GENOMIC DNA]</scope>
    <source>
        <strain evidence="9">ATCC BAA 1058 / DSM 17464 / G20</strain>
    </source>
</reference>
<dbReference type="EMBL" id="CP000112">
    <property type="protein sequence ID" value="ABB36964.1"/>
    <property type="molecule type" value="Genomic_DNA"/>
</dbReference>
<dbReference type="PANTHER" id="PTHR13887">
    <property type="entry name" value="GLUTATHIONE S-TRANSFERASE KAPPA"/>
    <property type="match status" value="1"/>
</dbReference>
<evidence type="ECO:0000256" key="6">
    <source>
        <dbReference type="SAM" id="SignalP"/>
    </source>
</evidence>
<name>Q317D2_OLEA2</name>
<keyword evidence="5" id="KW-0676">Redox-active center</keyword>
<evidence type="ECO:0000256" key="2">
    <source>
        <dbReference type="ARBA" id="ARBA00022729"/>
    </source>
</evidence>
<dbReference type="PROSITE" id="PS51352">
    <property type="entry name" value="THIOREDOXIN_2"/>
    <property type="match status" value="1"/>
</dbReference>
<evidence type="ECO:0000256" key="4">
    <source>
        <dbReference type="ARBA" id="ARBA00023157"/>
    </source>
</evidence>
<dbReference type="InterPro" id="IPR012336">
    <property type="entry name" value="Thioredoxin-like_fold"/>
</dbReference>
<proteinExistence type="inferred from homology"/>
<dbReference type="eggNOG" id="COG1651">
    <property type="taxonomic scope" value="Bacteria"/>
</dbReference>
<keyword evidence="2 6" id="KW-0732">Signal</keyword>